<dbReference type="InterPro" id="IPR050902">
    <property type="entry name" value="ABC_Transporter_SBP"/>
</dbReference>
<dbReference type="PROSITE" id="PS51257">
    <property type="entry name" value="PROKAR_LIPOPROTEIN"/>
    <property type="match status" value="1"/>
</dbReference>
<feature type="signal peptide" evidence="3">
    <location>
        <begin position="1"/>
        <end position="23"/>
    </location>
</feature>
<feature type="chain" id="PRO_5039318140" evidence="3">
    <location>
        <begin position="24"/>
        <end position="314"/>
    </location>
</feature>
<dbReference type="Pfam" id="PF01497">
    <property type="entry name" value="Peripla_BP_2"/>
    <property type="match status" value="1"/>
</dbReference>
<evidence type="ECO:0000259" key="4">
    <source>
        <dbReference type="PROSITE" id="PS50983"/>
    </source>
</evidence>
<evidence type="ECO:0000313" key="6">
    <source>
        <dbReference type="Proteomes" id="UP000253034"/>
    </source>
</evidence>
<gene>
    <name evidence="5" type="ORF">DFR58_102179</name>
</gene>
<dbReference type="NCBIfam" id="NF038402">
    <property type="entry name" value="TroA_like"/>
    <property type="match status" value="1"/>
</dbReference>
<evidence type="ECO:0000256" key="3">
    <source>
        <dbReference type="SAM" id="SignalP"/>
    </source>
</evidence>
<dbReference type="EMBL" id="QPJT01000002">
    <property type="protein sequence ID" value="RCX20109.1"/>
    <property type="molecule type" value="Genomic_DNA"/>
</dbReference>
<dbReference type="InterPro" id="IPR002491">
    <property type="entry name" value="ABC_transptr_periplasmic_BD"/>
</dbReference>
<dbReference type="InterPro" id="IPR054828">
    <property type="entry name" value="Vit_B12_bind_prot"/>
</dbReference>
<sequence>MLKKRLLLFILGVVMALSFIGCSDTDILNDSTGEKSNGTVTNSFPITVTDSYDRRIEITAEPQRVISIAPNITEIVFSLDRSEKLVGRSEYCDFPEEAADIASIGSLTEPSIERIAELKPDLVIASTHFAKETVQTLEELGIKVAVFYGEESFEGVYDTIRKVGTVLDAKENAEKLVSEMKIKVQNVLDKVADKPKPSVYYVVSFGKTGDYTAGGDTFIGNMLEMAGGRNTADDVTGWAYSLEKLIEQKPEIIICSKYYNSKQGIENTNGYKELEAVKAGRLYEIDNNLLDRQGPRLAQGLEELARIIHSEVFK</sequence>
<comment type="similarity">
    <text evidence="1">Belongs to the bacterial solute-binding protein 8 family.</text>
</comment>
<dbReference type="CDD" id="cd01143">
    <property type="entry name" value="YvrC"/>
    <property type="match status" value="1"/>
</dbReference>
<keyword evidence="6" id="KW-1185">Reference proteome</keyword>
<dbReference type="PANTHER" id="PTHR30535">
    <property type="entry name" value="VITAMIN B12-BINDING PROTEIN"/>
    <property type="match status" value="1"/>
</dbReference>
<feature type="domain" description="Fe/B12 periplasmic-binding" evidence="4">
    <location>
        <begin position="64"/>
        <end position="312"/>
    </location>
</feature>
<evidence type="ECO:0000256" key="2">
    <source>
        <dbReference type="ARBA" id="ARBA00022729"/>
    </source>
</evidence>
<dbReference type="GO" id="GO:0071281">
    <property type="term" value="P:cellular response to iron ion"/>
    <property type="evidence" value="ECO:0007669"/>
    <property type="project" value="TreeGrafter"/>
</dbReference>
<dbReference type="SUPFAM" id="SSF53807">
    <property type="entry name" value="Helical backbone' metal receptor"/>
    <property type="match status" value="1"/>
</dbReference>
<accession>A0A369BEZ7</accession>
<dbReference type="RefSeq" id="WP_114296223.1">
    <property type="nucleotide sequence ID" value="NZ_QPJT01000002.1"/>
</dbReference>
<dbReference type="Proteomes" id="UP000253034">
    <property type="component" value="Unassembled WGS sequence"/>
</dbReference>
<dbReference type="PROSITE" id="PS50983">
    <property type="entry name" value="FE_B12_PBP"/>
    <property type="match status" value="1"/>
</dbReference>
<reference evidence="5 6" key="1">
    <citation type="submission" date="2018-07" db="EMBL/GenBank/DDBJ databases">
        <title>Genomic Encyclopedia of Type Strains, Phase IV (KMG-IV): sequencing the most valuable type-strain genomes for metagenomic binning, comparative biology and taxonomic classification.</title>
        <authorList>
            <person name="Goeker M."/>
        </authorList>
    </citation>
    <scope>NUCLEOTIDE SEQUENCE [LARGE SCALE GENOMIC DNA]</scope>
    <source>
        <strain evidence="5 6">DSM 27016</strain>
    </source>
</reference>
<dbReference type="OrthoDB" id="9816357at2"/>
<comment type="caution">
    <text evidence="5">The sequence shown here is derived from an EMBL/GenBank/DDBJ whole genome shotgun (WGS) entry which is preliminary data.</text>
</comment>
<protein>
    <submittedName>
        <fullName evidence="5">Iron complex transport system substrate-binding protein</fullName>
    </submittedName>
</protein>
<keyword evidence="2 3" id="KW-0732">Signal</keyword>
<proteinExistence type="inferred from homology"/>
<dbReference type="Gene3D" id="3.40.50.1980">
    <property type="entry name" value="Nitrogenase molybdenum iron protein domain"/>
    <property type="match status" value="2"/>
</dbReference>
<organism evidence="5 6">
    <name type="scientific">Anaerobacterium chartisolvens</name>
    <dbReference type="NCBI Taxonomy" id="1297424"/>
    <lineage>
        <taxon>Bacteria</taxon>
        <taxon>Bacillati</taxon>
        <taxon>Bacillota</taxon>
        <taxon>Clostridia</taxon>
        <taxon>Eubacteriales</taxon>
        <taxon>Oscillospiraceae</taxon>
        <taxon>Anaerobacterium</taxon>
    </lineage>
</organism>
<dbReference type="AlphaFoldDB" id="A0A369BEZ7"/>
<dbReference type="PANTHER" id="PTHR30535:SF34">
    <property type="entry name" value="MOLYBDATE-BINDING PROTEIN MOLA"/>
    <property type="match status" value="1"/>
</dbReference>
<name>A0A369BEZ7_9FIRM</name>
<evidence type="ECO:0000313" key="5">
    <source>
        <dbReference type="EMBL" id="RCX20109.1"/>
    </source>
</evidence>
<evidence type="ECO:0000256" key="1">
    <source>
        <dbReference type="ARBA" id="ARBA00008814"/>
    </source>
</evidence>